<accession>A0A183NYJ3</accession>
<keyword evidence="2" id="KW-1185">Reference proteome</keyword>
<protein>
    <submittedName>
        <fullName evidence="1">Uncharacterized protein</fullName>
    </submittedName>
</protein>
<name>A0A183NYJ3_9TREM</name>
<sequence>MLSKEAQNALIEWESHRPRIVKAFFKTKVMLMNIIQYYAPTNGSNENDKDQFYERLQLIIAKCPRKDLTIVMEDLNAKVRTDNTGYEDIM</sequence>
<proteinExistence type="predicted"/>
<reference evidence="1 2" key="1">
    <citation type="submission" date="2018-11" db="EMBL/GenBank/DDBJ databases">
        <authorList>
            <consortium name="Pathogen Informatics"/>
        </authorList>
    </citation>
    <scope>NUCLEOTIDE SEQUENCE [LARGE SCALE GENOMIC DNA]</scope>
    <source>
        <strain>Denwood</strain>
        <strain evidence="2">Zambia</strain>
    </source>
</reference>
<gene>
    <name evidence="1" type="ORF">SMTD_LOCUS7179</name>
</gene>
<dbReference type="STRING" id="31246.A0A183NYJ3"/>
<dbReference type="Proteomes" id="UP000269396">
    <property type="component" value="Unassembled WGS sequence"/>
</dbReference>
<dbReference type="EMBL" id="UZAL01028038">
    <property type="protein sequence ID" value="VDP37963.1"/>
    <property type="molecule type" value="Genomic_DNA"/>
</dbReference>
<dbReference type="InterPro" id="IPR036691">
    <property type="entry name" value="Endo/exonu/phosph_ase_sf"/>
</dbReference>
<dbReference type="SUPFAM" id="SSF56219">
    <property type="entry name" value="DNase I-like"/>
    <property type="match status" value="1"/>
</dbReference>
<organism evidence="1 2">
    <name type="scientific">Schistosoma mattheei</name>
    <dbReference type="NCBI Taxonomy" id="31246"/>
    <lineage>
        <taxon>Eukaryota</taxon>
        <taxon>Metazoa</taxon>
        <taxon>Spiralia</taxon>
        <taxon>Lophotrochozoa</taxon>
        <taxon>Platyhelminthes</taxon>
        <taxon>Trematoda</taxon>
        <taxon>Digenea</taxon>
        <taxon>Strigeidida</taxon>
        <taxon>Schistosomatoidea</taxon>
        <taxon>Schistosomatidae</taxon>
        <taxon>Schistosoma</taxon>
    </lineage>
</organism>
<evidence type="ECO:0000313" key="2">
    <source>
        <dbReference type="Proteomes" id="UP000269396"/>
    </source>
</evidence>
<dbReference type="Gene3D" id="3.60.10.10">
    <property type="entry name" value="Endonuclease/exonuclease/phosphatase"/>
    <property type="match status" value="1"/>
</dbReference>
<dbReference type="AlphaFoldDB" id="A0A183NYJ3"/>
<evidence type="ECO:0000313" key="1">
    <source>
        <dbReference type="EMBL" id="VDP37963.1"/>
    </source>
</evidence>